<evidence type="ECO:0000259" key="4">
    <source>
        <dbReference type="Pfam" id="PF03435"/>
    </source>
</evidence>
<dbReference type="AlphaFoldDB" id="A0A9P7KFN5"/>
<keyword evidence="7" id="KW-1185">Reference proteome</keyword>
<keyword evidence="2" id="KW-0560">Oxidoreductase</keyword>
<dbReference type="SUPFAM" id="SSF51735">
    <property type="entry name" value="NAD(P)-binding Rossmann-fold domains"/>
    <property type="match status" value="1"/>
</dbReference>
<dbReference type="Proteomes" id="UP000717328">
    <property type="component" value="Unassembled WGS sequence"/>
</dbReference>
<evidence type="ECO:0000313" key="7">
    <source>
        <dbReference type="Proteomes" id="UP000717328"/>
    </source>
</evidence>
<accession>A0A9P7KFN5</accession>
<keyword evidence="1" id="KW-0521">NADP</keyword>
<gene>
    <name evidence="6" type="ORF">H0H81_012014</name>
</gene>
<dbReference type="PANTHER" id="PTHR11133:SF22">
    <property type="entry name" value="ALPHA-AMINOADIPIC SEMIALDEHYDE SYNTHASE, MITOCHONDRIAL"/>
    <property type="match status" value="1"/>
</dbReference>
<keyword evidence="3" id="KW-0028">Amino-acid biosynthesis</keyword>
<organism evidence="6 7">
    <name type="scientific">Sphagnurus paluster</name>
    <dbReference type="NCBI Taxonomy" id="117069"/>
    <lineage>
        <taxon>Eukaryota</taxon>
        <taxon>Fungi</taxon>
        <taxon>Dikarya</taxon>
        <taxon>Basidiomycota</taxon>
        <taxon>Agaricomycotina</taxon>
        <taxon>Agaricomycetes</taxon>
        <taxon>Agaricomycetidae</taxon>
        <taxon>Agaricales</taxon>
        <taxon>Tricholomatineae</taxon>
        <taxon>Lyophyllaceae</taxon>
        <taxon>Sphagnurus</taxon>
    </lineage>
</organism>
<evidence type="ECO:0000256" key="3">
    <source>
        <dbReference type="ARBA" id="ARBA00023154"/>
    </source>
</evidence>
<dbReference type="Pfam" id="PF16653">
    <property type="entry name" value="Sacchrp_dh_C"/>
    <property type="match status" value="1"/>
</dbReference>
<name>A0A9P7KFN5_9AGAR</name>
<dbReference type="FunFam" id="3.40.50.720:FF:000072">
    <property type="entry name" value="Saccharopine dehydrogenase [NADP(+), L-glutamate-forming]"/>
    <property type="match status" value="1"/>
</dbReference>
<keyword evidence="3" id="KW-0457">Lysine biosynthesis</keyword>
<reference evidence="6" key="1">
    <citation type="submission" date="2021-02" db="EMBL/GenBank/DDBJ databases">
        <authorList>
            <person name="Nieuwenhuis M."/>
            <person name="Van De Peppel L.J.J."/>
        </authorList>
    </citation>
    <scope>NUCLEOTIDE SEQUENCE</scope>
    <source>
        <strain evidence="6">D49</strain>
    </source>
</reference>
<evidence type="ECO:0000313" key="6">
    <source>
        <dbReference type="EMBL" id="KAG5650501.1"/>
    </source>
</evidence>
<dbReference type="Gene3D" id="3.30.360.10">
    <property type="entry name" value="Dihydrodipicolinate Reductase, domain 2"/>
    <property type="match status" value="1"/>
</dbReference>
<feature type="domain" description="Saccharopine dehydrogenase NADP binding" evidence="4">
    <location>
        <begin position="343"/>
        <end position="456"/>
    </location>
</feature>
<dbReference type="InterPro" id="IPR036291">
    <property type="entry name" value="NAD(P)-bd_dom_sf"/>
</dbReference>
<dbReference type="GO" id="GO:0019878">
    <property type="term" value="P:lysine biosynthetic process via aminoadipic acid"/>
    <property type="evidence" value="ECO:0007669"/>
    <property type="project" value="TreeGrafter"/>
</dbReference>
<dbReference type="Gene3D" id="1.10.1870.10">
    <property type="entry name" value="Domain 3, Saccharopine reductase"/>
    <property type="match status" value="1"/>
</dbReference>
<sequence length="813" mass="88687">MAQNHLQKGIASPFLFTPRPHTHPTLQSLRAALREITARIESGGTPAALGPFVIGLTGVLTGIRTGNVSQGFLDILKELPIEKVAVKDLHALVTNKDTSLNKIYLVHAMHEDYFVRSDGQPFDRTHYYANPQSYRSTFCETIAPYLTLFLNGTGWSTSFPRLMTNEQLSVALDRARVLGGARFTNIGDISCDIEGGLQFLTRATTLCDPFYQITAPPLPGTSASSCQALPPVQMMSVDILPASLPADASHHFSKVLFPYVESLVRHYQTGTSEGDAYMDALQRATIAEGGRLLAKHRWLQGNVDAFYAVSRSGSTGQGLGEVKDVKPAAKVVKGTGPVKKRNVLMLGSGMVAGPAVEEIAKRADVQLVVAGNSLQELEKLKQEYLNIQYRVIDMADQAAISGLVAESDVVISLLPAPFHPNVAKMCIKHRKHLVTASYISKDMEHLHDSAVKADVLLLNEIGLDPGIDHCSAIDLISNLRAQKKEILSFTSFCGGLPAPEVEHTPLRYKFSWNPKGVLLAALNPAKFKLNNVIFNISEENLLKKAFRDVPVTDKFDLEGLPNRNSLVYVDQYGIESARTVLRGTLRYPGFASLMQSFRALGFLDPKHKIYLDSWHSYVRTCLTSQLATNVDTKATTAAIASIVLPDKIPELHDALEWLGLLPAPGYHSSAMPPLPAGPLPALDIFAYLLAHKLAYKPHERDMVVLSHELVTQRLHGAREREVHTSSLITYGTPRASAMARTVGIPVGIAALRVLDGTIGVRGVQGPTDASVYRPVLNGLEELGLGMTETTRVLGAGRTLEQTLGDNIYSEHRS</sequence>
<dbReference type="Gene3D" id="3.40.50.720">
    <property type="entry name" value="NAD(P)-binding Rossmann-like Domain"/>
    <property type="match status" value="2"/>
</dbReference>
<proteinExistence type="predicted"/>
<evidence type="ECO:0000256" key="2">
    <source>
        <dbReference type="ARBA" id="ARBA00023002"/>
    </source>
</evidence>
<evidence type="ECO:0000259" key="5">
    <source>
        <dbReference type="Pfam" id="PF16653"/>
    </source>
</evidence>
<dbReference type="OrthoDB" id="10059875at2759"/>
<dbReference type="InterPro" id="IPR032095">
    <property type="entry name" value="Sacchrp_dh-like_C"/>
</dbReference>
<evidence type="ECO:0000256" key="1">
    <source>
        <dbReference type="ARBA" id="ARBA00022857"/>
    </source>
</evidence>
<dbReference type="PANTHER" id="PTHR11133">
    <property type="entry name" value="SACCHAROPINE DEHYDROGENASE"/>
    <property type="match status" value="1"/>
</dbReference>
<dbReference type="GO" id="GO:0004753">
    <property type="term" value="F:saccharopine dehydrogenase activity"/>
    <property type="evidence" value="ECO:0007669"/>
    <property type="project" value="TreeGrafter"/>
</dbReference>
<dbReference type="GO" id="GO:0005737">
    <property type="term" value="C:cytoplasm"/>
    <property type="evidence" value="ECO:0007669"/>
    <property type="project" value="TreeGrafter"/>
</dbReference>
<feature type="domain" description="Saccharopine dehydrogenase-like C-terminal" evidence="5">
    <location>
        <begin position="462"/>
        <end position="783"/>
    </location>
</feature>
<dbReference type="InterPro" id="IPR005097">
    <property type="entry name" value="Sacchrp_dh_NADP-bd"/>
</dbReference>
<dbReference type="Pfam" id="PF03435">
    <property type="entry name" value="Sacchrp_dh_NADP"/>
    <property type="match status" value="1"/>
</dbReference>
<dbReference type="SUPFAM" id="SSF55347">
    <property type="entry name" value="Glyceraldehyde-3-phosphate dehydrogenase-like, C-terminal domain"/>
    <property type="match status" value="1"/>
</dbReference>
<dbReference type="EMBL" id="JABCKI010000433">
    <property type="protein sequence ID" value="KAG5650501.1"/>
    <property type="molecule type" value="Genomic_DNA"/>
</dbReference>
<protein>
    <submittedName>
        <fullName evidence="6">Uncharacterized protein</fullName>
    </submittedName>
</protein>
<dbReference type="InterPro" id="IPR051168">
    <property type="entry name" value="AASS"/>
</dbReference>
<comment type="caution">
    <text evidence="6">The sequence shown here is derived from an EMBL/GenBank/DDBJ whole genome shotgun (WGS) entry which is preliminary data.</text>
</comment>
<reference evidence="6" key="2">
    <citation type="submission" date="2021-10" db="EMBL/GenBank/DDBJ databases">
        <title>Phylogenomics reveals ancestral predisposition of the termite-cultivated fungus Termitomyces towards a domesticated lifestyle.</title>
        <authorList>
            <person name="Auxier B."/>
            <person name="Grum-Grzhimaylo A."/>
            <person name="Cardenas M.E."/>
            <person name="Lodge J.D."/>
            <person name="Laessoe T."/>
            <person name="Pedersen O."/>
            <person name="Smith M.E."/>
            <person name="Kuyper T.W."/>
            <person name="Franco-Molano E.A."/>
            <person name="Baroni T.J."/>
            <person name="Aanen D.K."/>
        </authorList>
    </citation>
    <scope>NUCLEOTIDE SEQUENCE</scope>
    <source>
        <strain evidence="6">D49</strain>
    </source>
</reference>